<reference evidence="1 2" key="1">
    <citation type="submission" date="2015-09" db="EMBL/GenBank/DDBJ databases">
        <authorList>
            <consortium name="Pathogen Informatics"/>
        </authorList>
    </citation>
    <scope>NUCLEOTIDE SEQUENCE [LARGE SCALE GENOMIC DNA]</scope>
    <source>
        <strain evidence="1 2">2789STDY5834880</strain>
    </source>
</reference>
<accession>A0A174KEL1</accession>
<organism evidence="1 2">
    <name type="scientific">Bacteroides caccae</name>
    <dbReference type="NCBI Taxonomy" id="47678"/>
    <lineage>
        <taxon>Bacteria</taxon>
        <taxon>Pseudomonadati</taxon>
        <taxon>Bacteroidota</taxon>
        <taxon>Bacteroidia</taxon>
        <taxon>Bacteroidales</taxon>
        <taxon>Bacteroidaceae</taxon>
        <taxon>Bacteroides</taxon>
    </lineage>
</organism>
<protein>
    <submittedName>
        <fullName evidence="1">Uncharacterized protein</fullName>
    </submittedName>
</protein>
<dbReference type="STRING" id="47678.ERS852494_01496"/>
<dbReference type="EMBL" id="CZAI01000003">
    <property type="protein sequence ID" value="CUP10544.1"/>
    <property type="molecule type" value="Genomic_DNA"/>
</dbReference>
<dbReference type="Proteomes" id="UP000095657">
    <property type="component" value="Unassembled WGS sequence"/>
</dbReference>
<evidence type="ECO:0000313" key="2">
    <source>
        <dbReference type="Proteomes" id="UP000095657"/>
    </source>
</evidence>
<name>A0A174KEL1_9BACE</name>
<proteinExistence type="predicted"/>
<sequence length="39" mass="4923">MFLLDLMPHLLTFTVVYLKNIIYYEKRYFYGITTYYYIV</sequence>
<evidence type="ECO:0000313" key="1">
    <source>
        <dbReference type="EMBL" id="CUP10544.1"/>
    </source>
</evidence>
<gene>
    <name evidence="1" type="ORF">ERS852494_01496</name>
</gene>
<dbReference type="AlphaFoldDB" id="A0A174KEL1"/>